<comment type="caution">
    <text evidence="2">The sequence shown here is derived from an EMBL/GenBank/DDBJ whole genome shotgun (WGS) entry which is preliminary data.</text>
</comment>
<dbReference type="SUPFAM" id="SSF46894">
    <property type="entry name" value="C-terminal effector domain of the bipartite response regulators"/>
    <property type="match status" value="1"/>
</dbReference>
<dbReference type="GO" id="GO:0003677">
    <property type="term" value="F:DNA binding"/>
    <property type="evidence" value="ECO:0007669"/>
    <property type="project" value="InterPro"/>
</dbReference>
<dbReference type="PRINTS" id="PR00364">
    <property type="entry name" value="DISEASERSIST"/>
</dbReference>
<dbReference type="InterPro" id="IPR019734">
    <property type="entry name" value="TPR_rpt"/>
</dbReference>
<dbReference type="Gene3D" id="1.25.40.10">
    <property type="entry name" value="Tetratricopeptide repeat domain"/>
    <property type="match status" value="1"/>
</dbReference>
<dbReference type="Pfam" id="PF00931">
    <property type="entry name" value="NB-ARC"/>
    <property type="match status" value="1"/>
</dbReference>
<name>A0A5J4KUG2_9CHLR</name>
<dbReference type="SUPFAM" id="SSF48452">
    <property type="entry name" value="TPR-like"/>
    <property type="match status" value="2"/>
</dbReference>
<dbReference type="InterPro" id="IPR016032">
    <property type="entry name" value="Sig_transdc_resp-reg_C-effctor"/>
</dbReference>
<dbReference type="PRINTS" id="PR00038">
    <property type="entry name" value="HTHLUXR"/>
</dbReference>
<dbReference type="Pfam" id="PF00196">
    <property type="entry name" value="GerE"/>
    <property type="match status" value="1"/>
</dbReference>
<reference evidence="2 3" key="1">
    <citation type="submission" date="2019-10" db="EMBL/GenBank/DDBJ databases">
        <title>Dictyobacter vulcani sp. nov., within the class Ktedonobacteria, isolated from soil of volcanic Mt. Zao.</title>
        <authorList>
            <person name="Zheng Y."/>
            <person name="Wang C.M."/>
            <person name="Sakai Y."/>
            <person name="Abe K."/>
            <person name="Yokota A."/>
            <person name="Yabe S."/>
        </authorList>
    </citation>
    <scope>NUCLEOTIDE SEQUENCE [LARGE SCALE GENOMIC DNA]</scope>
    <source>
        <strain evidence="2 3">W12</strain>
    </source>
</reference>
<dbReference type="Proteomes" id="UP000326912">
    <property type="component" value="Unassembled WGS sequence"/>
</dbReference>
<dbReference type="AlphaFoldDB" id="A0A5J4KUG2"/>
<evidence type="ECO:0000313" key="2">
    <source>
        <dbReference type="EMBL" id="GER91253.1"/>
    </source>
</evidence>
<organism evidence="2 3">
    <name type="scientific">Dictyobacter vulcani</name>
    <dbReference type="NCBI Taxonomy" id="2607529"/>
    <lineage>
        <taxon>Bacteria</taxon>
        <taxon>Bacillati</taxon>
        <taxon>Chloroflexota</taxon>
        <taxon>Ktedonobacteria</taxon>
        <taxon>Ktedonobacterales</taxon>
        <taxon>Dictyobacteraceae</taxon>
        <taxon>Dictyobacter</taxon>
    </lineage>
</organism>
<dbReference type="InterPro" id="IPR011990">
    <property type="entry name" value="TPR-like_helical_dom_sf"/>
</dbReference>
<dbReference type="CDD" id="cd06170">
    <property type="entry name" value="LuxR_C_like"/>
    <property type="match status" value="1"/>
</dbReference>
<dbReference type="Gene3D" id="1.10.10.10">
    <property type="entry name" value="Winged helix-like DNA-binding domain superfamily/Winged helix DNA-binding domain"/>
    <property type="match status" value="1"/>
</dbReference>
<dbReference type="InterPro" id="IPR027417">
    <property type="entry name" value="P-loop_NTPase"/>
</dbReference>
<keyword evidence="3" id="KW-1185">Reference proteome</keyword>
<accession>A0A5J4KUG2</accession>
<dbReference type="InterPro" id="IPR000792">
    <property type="entry name" value="Tscrpt_reg_LuxR_C"/>
</dbReference>
<dbReference type="SMART" id="SM00421">
    <property type="entry name" value="HTH_LUXR"/>
    <property type="match status" value="1"/>
</dbReference>
<protein>
    <recommendedName>
        <fullName evidence="1">HTH luxR-type domain-containing protein</fullName>
    </recommendedName>
</protein>
<dbReference type="PANTHER" id="PTHR47691:SF3">
    <property type="entry name" value="HTH-TYPE TRANSCRIPTIONAL REGULATOR RV0890C-RELATED"/>
    <property type="match status" value="1"/>
</dbReference>
<dbReference type="CDD" id="cd00009">
    <property type="entry name" value="AAA"/>
    <property type="match status" value="1"/>
</dbReference>
<dbReference type="EMBL" id="BKZW01000003">
    <property type="protein sequence ID" value="GER91253.1"/>
    <property type="molecule type" value="Genomic_DNA"/>
</dbReference>
<dbReference type="GO" id="GO:0006355">
    <property type="term" value="P:regulation of DNA-templated transcription"/>
    <property type="evidence" value="ECO:0007669"/>
    <property type="project" value="InterPro"/>
</dbReference>
<dbReference type="Gene3D" id="3.40.50.300">
    <property type="entry name" value="P-loop containing nucleotide triphosphate hydrolases"/>
    <property type="match status" value="1"/>
</dbReference>
<dbReference type="PROSITE" id="PS50043">
    <property type="entry name" value="HTH_LUXR_2"/>
    <property type="match status" value="1"/>
</dbReference>
<dbReference type="InterPro" id="IPR002182">
    <property type="entry name" value="NB-ARC"/>
</dbReference>
<dbReference type="InterPro" id="IPR036388">
    <property type="entry name" value="WH-like_DNA-bd_sf"/>
</dbReference>
<dbReference type="GO" id="GO:0043531">
    <property type="term" value="F:ADP binding"/>
    <property type="evidence" value="ECO:0007669"/>
    <property type="project" value="InterPro"/>
</dbReference>
<dbReference type="PANTHER" id="PTHR47691">
    <property type="entry name" value="REGULATOR-RELATED"/>
    <property type="match status" value="1"/>
</dbReference>
<dbReference type="RefSeq" id="WP_162005629.1">
    <property type="nucleotide sequence ID" value="NZ_BKZW01000003.1"/>
</dbReference>
<evidence type="ECO:0000259" key="1">
    <source>
        <dbReference type="PROSITE" id="PS50043"/>
    </source>
</evidence>
<gene>
    <name evidence="2" type="ORF">KDW_54150</name>
</gene>
<evidence type="ECO:0000313" key="3">
    <source>
        <dbReference type="Proteomes" id="UP000326912"/>
    </source>
</evidence>
<sequence length="881" mass="99266">MTEQQRPGSSSEGATIAMVTPSEVTWKVPSYLTTLIGREKEVHDICNRIQQPDTRLLTLLGPGGVGKTRVALQVAQQLRGKFLHGIYFVSLSMVQDAHSVFSSIADTLELREQSERSLFEQVKIFLEQKACLLILDNFEHVLAAAPELEQLLLYCPGLRLLVTSRSVLHLLGEHQYPIAPLAFAEQVEQMTKEQLLHFPAISLFLRQAQAILPGFQLTPENSQAVAGICAHLDGLPLAIELAAARLKLIPLPTMYKELPQRLDLLTSKITSYPVRQQTLLNTLNWSYSLLTETEQYIFRLCSIFAQGSTLKAVEAIATGKLASSVSVMDTIATLIDSGLLYQVLDTEEIPRLRMLETMQAYGLARLQEHGELAASRQAHAEYYLSLAEEGESYLKGAQQISWLRLLEKEHGNFRLALQWLLDQQQSELLLRFCRALSRFWFLRGHWKESRGWMQSALELPTTQAQTVTRTQVLQRVGELAFYQNNVDSARSALEECLALCTSDQFIEERINALCGLSMLMRKQGESARASQLLDECEQLCRATSMIWELSQVLRTRGFTAWTRGDTTLAETCAHESLKLARQTGDQALIAKALSLLSAVAMQQNKLAQAIMMNQEILRIAELLEDTYLLATTVQNLGYLLANEEKFAEALALTQQGLGLFRDLGYKLLTANTLHTLGYIAMQQANYPLAFHSFQEGLILAHELHNDVVSGWHFIGLAELACIQTKYIQAAQFLGTAELRLDPALIMNTAERTRYDELVERVRQKLGMAQYARSWQEGQKMEMPQFLSMIEKGDLLSYRKEDTPPIVHFPETQASILPYQLTRRELEVIRLVAQGLTNTQIADLLVISARTVNWYLTNIYSKLQVTSRSAATRFVFEHGLLN</sequence>
<dbReference type="SMART" id="SM00028">
    <property type="entry name" value="TPR"/>
    <property type="match status" value="5"/>
</dbReference>
<feature type="domain" description="HTH luxR-type" evidence="1">
    <location>
        <begin position="813"/>
        <end position="878"/>
    </location>
</feature>
<dbReference type="SUPFAM" id="SSF52540">
    <property type="entry name" value="P-loop containing nucleoside triphosphate hydrolases"/>
    <property type="match status" value="1"/>
</dbReference>
<proteinExistence type="predicted"/>
<dbReference type="PROSITE" id="PS00622">
    <property type="entry name" value="HTH_LUXR_1"/>
    <property type="match status" value="1"/>
</dbReference>